<dbReference type="Proteomes" id="UP000188937">
    <property type="component" value="Chromosome"/>
</dbReference>
<dbReference type="SUPFAM" id="SSF51412">
    <property type="entry name" value="Inosine monophosphate dehydrogenase (IMPDH)"/>
    <property type="match status" value="1"/>
</dbReference>
<dbReference type="FunFam" id="3.20.20.70:FF:000154">
    <property type="entry name" value="Probable nitronate monooxygenase"/>
    <property type="match status" value="1"/>
</dbReference>
<dbReference type="GO" id="GO:0009636">
    <property type="term" value="P:response to toxic substance"/>
    <property type="evidence" value="ECO:0007669"/>
    <property type="project" value="UniProtKB-KW"/>
</dbReference>
<protein>
    <recommendedName>
        <fullName evidence="11">Nitronate monooxygenase</fullName>
    </recommendedName>
    <alternativeName>
        <fullName evidence="9">Propionate 3-nitronate monooxygenase</fullName>
    </alternativeName>
</protein>
<evidence type="ECO:0000256" key="7">
    <source>
        <dbReference type="ARBA" id="ARBA00023002"/>
    </source>
</evidence>
<evidence type="ECO:0000313" key="12">
    <source>
        <dbReference type="EMBL" id="AQS83459.1"/>
    </source>
</evidence>
<comment type="catalytic activity">
    <reaction evidence="10">
        <text>3 propionate 3-nitronate + 3 O2 + H2O = 3 3-oxopropanoate + 2 nitrate + nitrite + H2O2 + 3 H(+)</text>
        <dbReference type="Rhea" id="RHEA:57332"/>
        <dbReference type="ChEBI" id="CHEBI:15377"/>
        <dbReference type="ChEBI" id="CHEBI:15378"/>
        <dbReference type="ChEBI" id="CHEBI:15379"/>
        <dbReference type="ChEBI" id="CHEBI:16240"/>
        <dbReference type="ChEBI" id="CHEBI:16301"/>
        <dbReference type="ChEBI" id="CHEBI:17632"/>
        <dbReference type="ChEBI" id="CHEBI:33190"/>
        <dbReference type="ChEBI" id="CHEBI:136067"/>
    </reaction>
</comment>
<organism evidence="12 13">
    <name type="scientific">Acetobacter aceti</name>
    <dbReference type="NCBI Taxonomy" id="435"/>
    <lineage>
        <taxon>Bacteria</taxon>
        <taxon>Pseudomonadati</taxon>
        <taxon>Pseudomonadota</taxon>
        <taxon>Alphaproteobacteria</taxon>
        <taxon>Acetobacterales</taxon>
        <taxon>Acetobacteraceae</taxon>
        <taxon>Acetobacter</taxon>
        <taxon>Acetobacter subgen. Acetobacter</taxon>
    </lineage>
</organism>
<evidence type="ECO:0000256" key="4">
    <source>
        <dbReference type="ARBA" id="ARBA00022630"/>
    </source>
</evidence>
<keyword evidence="5" id="KW-0288">FMN</keyword>
<evidence type="ECO:0000256" key="6">
    <source>
        <dbReference type="ARBA" id="ARBA00022741"/>
    </source>
</evidence>
<evidence type="ECO:0000256" key="8">
    <source>
        <dbReference type="ARBA" id="ARBA00023033"/>
    </source>
</evidence>
<dbReference type="Pfam" id="PF03060">
    <property type="entry name" value="NMO"/>
    <property type="match status" value="1"/>
</dbReference>
<dbReference type="GO" id="GO:0018580">
    <property type="term" value="F:nitronate monooxygenase activity"/>
    <property type="evidence" value="ECO:0007669"/>
    <property type="project" value="InterPro"/>
</dbReference>
<keyword evidence="3" id="KW-0216">Detoxification</keyword>
<evidence type="ECO:0000256" key="11">
    <source>
        <dbReference type="ARBA" id="ARBA00067136"/>
    </source>
</evidence>
<dbReference type="STRING" id="435.A0U92_00335"/>
<keyword evidence="8" id="KW-0503">Monooxygenase</keyword>
<evidence type="ECO:0000256" key="9">
    <source>
        <dbReference type="ARBA" id="ARBA00031155"/>
    </source>
</evidence>
<dbReference type="EMBL" id="CP014692">
    <property type="protein sequence ID" value="AQS83459.1"/>
    <property type="molecule type" value="Genomic_DNA"/>
</dbReference>
<evidence type="ECO:0000256" key="2">
    <source>
        <dbReference type="ARBA" id="ARBA00009881"/>
    </source>
</evidence>
<proteinExistence type="inferred from homology"/>
<dbReference type="RefSeq" id="WP_077811494.1">
    <property type="nucleotide sequence ID" value="NZ_CP014692.1"/>
</dbReference>
<dbReference type="GO" id="GO:0000166">
    <property type="term" value="F:nucleotide binding"/>
    <property type="evidence" value="ECO:0007669"/>
    <property type="project" value="UniProtKB-KW"/>
</dbReference>
<keyword evidence="13" id="KW-1185">Reference proteome</keyword>
<comment type="similarity">
    <text evidence="2">Belongs to the nitronate monooxygenase family. NMO class I subfamily.</text>
</comment>
<dbReference type="PANTHER" id="PTHR42747:SF3">
    <property type="entry name" value="NITRONATE MONOOXYGENASE-RELATED"/>
    <property type="match status" value="1"/>
</dbReference>
<name>A0A1U9KCJ7_ACEAC</name>
<keyword evidence="6" id="KW-0547">Nucleotide-binding</keyword>
<sequence>MLIQRLGLEVPVLQAPMAGISTPLLAAAVSEAGALGSLGLGAMTVPAAREAIRQTKQLTRRPFGVNVFCHASVPLPAAEATAWLRWLRPEFERYGASPPETLRENYPSFLDDNAMLDMLLEERPACASFHFGLPGVAAIRLLKKAGLVLLASVTSVEEARQAEAVGIDALIAQGYEAGGHRGVFDPSAPDGQADTKALLAALKPVTSLPLIAAGGLMTGYDVRDMLNAGAVAAQLGTAFVACDESAASPAYRAALRDAAESGTGMTAAISGRPARGLRHRFHALADRADCPKIPPYPYTYDAAKQLDAAARAQGESGYGAFWAGTGVAGVRAMPAGQLVETLRQEIGIAD</sequence>
<dbReference type="InterPro" id="IPR013785">
    <property type="entry name" value="Aldolase_TIM"/>
</dbReference>
<accession>A0A1U9KCJ7</accession>
<evidence type="ECO:0000256" key="1">
    <source>
        <dbReference type="ARBA" id="ARBA00001917"/>
    </source>
</evidence>
<dbReference type="InterPro" id="IPR004136">
    <property type="entry name" value="NMO"/>
</dbReference>
<dbReference type="PANTHER" id="PTHR42747">
    <property type="entry name" value="NITRONATE MONOOXYGENASE-RELATED"/>
    <property type="match status" value="1"/>
</dbReference>
<dbReference type="CDD" id="cd04730">
    <property type="entry name" value="NPD_like"/>
    <property type="match status" value="1"/>
</dbReference>
<evidence type="ECO:0000256" key="10">
    <source>
        <dbReference type="ARBA" id="ARBA00049401"/>
    </source>
</evidence>
<dbReference type="KEGG" id="aace:A0U92_00335"/>
<gene>
    <name evidence="12" type="ORF">A0U92_00335</name>
</gene>
<dbReference type="OrthoDB" id="9778912at2"/>
<keyword evidence="4" id="KW-0285">Flavoprotein</keyword>
<reference evidence="12 13" key="1">
    <citation type="submission" date="2016-03" db="EMBL/GenBank/DDBJ databases">
        <title>Acetic acid bacteria sequencing.</title>
        <authorList>
            <person name="Brandt J."/>
            <person name="Jakob F."/>
            <person name="Vogel R.F."/>
        </authorList>
    </citation>
    <scope>NUCLEOTIDE SEQUENCE [LARGE SCALE GENOMIC DNA]</scope>
    <source>
        <strain evidence="12 13">TMW2.1153</strain>
    </source>
</reference>
<keyword evidence="12" id="KW-0223">Dioxygenase</keyword>
<evidence type="ECO:0000256" key="5">
    <source>
        <dbReference type="ARBA" id="ARBA00022643"/>
    </source>
</evidence>
<dbReference type="GO" id="GO:0051213">
    <property type="term" value="F:dioxygenase activity"/>
    <property type="evidence" value="ECO:0007669"/>
    <property type="project" value="UniProtKB-KW"/>
</dbReference>
<keyword evidence="7" id="KW-0560">Oxidoreductase</keyword>
<comment type="cofactor">
    <cofactor evidence="1">
        <name>FMN</name>
        <dbReference type="ChEBI" id="CHEBI:58210"/>
    </cofactor>
</comment>
<evidence type="ECO:0000313" key="13">
    <source>
        <dbReference type="Proteomes" id="UP000188937"/>
    </source>
</evidence>
<dbReference type="Gene3D" id="3.20.20.70">
    <property type="entry name" value="Aldolase class I"/>
    <property type="match status" value="1"/>
</dbReference>
<dbReference type="AlphaFoldDB" id="A0A1U9KCJ7"/>
<evidence type="ECO:0000256" key="3">
    <source>
        <dbReference type="ARBA" id="ARBA00022575"/>
    </source>
</evidence>